<protein>
    <recommendedName>
        <fullName evidence="4">Retrotransposon gag protein</fullName>
    </recommendedName>
</protein>
<proteinExistence type="predicted"/>
<evidence type="ECO:0000256" key="1">
    <source>
        <dbReference type="SAM" id="MobiDB-lite"/>
    </source>
</evidence>
<feature type="compositionally biased region" description="Polar residues" evidence="1">
    <location>
        <begin position="1"/>
        <end position="12"/>
    </location>
</feature>
<name>M1DPK5_SOLTU</name>
<keyword evidence="3" id="KW-1185">Reference proteome</keyword>
<dbReference type="Gramene" id="PGSC0003DMT400092324">
    <property type="protein sequence ID" value="PGSC0003DMT400092324"/>
    <property type="gene ID" value="PGSC0003DMG400041895"/>
</dbReference>
<dbReference type="Proteomes" id="UP000011115">
    <property type="component" value="Unassembled WGS sequence"/>
</dbReference>
<sequence length="247" mass="27848">MSVIESNNSQVGHQDDIGNLNDVNDPNINDPNQVGGVGAIRLPPPEGNTIFYITGTMLQLLQLKGLLGGLAHEDPHEKIGNFVDVCEPFKHMEGEPIHETWLRFKKMVLQCPTHGLPDNVLLQYFYKSLDSVNKGVADQLSPGGLMKQPYVISSQLLDCMTKINRAWYTREHQISPLTYKLTKEPFEKDQERDQQIGKDDDPTGHLVQDCHRCWLTSGMCLRMCKFASKESSQCLAEEVGKPDVDRR</sequence>
<feature type="region of interest" description="Disordered" evidence="1">
    <location>
        <begin position="1"/>
        <end position="38"/>
    </location>
</feature>
<dbReference type="InParanoid" id="M1DPK5"/>
<reference evidence="3" key="1">
    <citation type="journal article" date="2011" name="Nature">
        <title>Genome sequence and analysis of the tuber crop potato.</title>
        <authorList>
            <consortium name="The Potato Genome Sequencing Consortium"/>
        </authorList>
    </citation>
    <scope>NUCLEOTIDE SEQUENCE [LARGE SCALE GENOMIC DNA]</scope>
    <source>
        <strain evidence="3">cv. DM1-3 516 R44</strain>
    </source>
</reference>
<evidence type="ECO:0000313" key="2">
    <source>
        <dbReference type="EnsemblPlants" id="PGSC0003DMT400092324"/>
    </source>
</evidence>
<evidence type="ECO:0008006" key="4">
    <source>
        <dbReference type="Google" id="ProtNLM"/>
    </source>
</evidence>
<feature type="compositionally biased region" description="Low complexity" evidence="1">
    <location>
        <begin position="19"/>
        <end position="32"/>
    </location>
</feature>
<dbReference type="HOGENOM" id="CLU_1126147_0_0_1"/>
<dbReference type="EnsemblPlants" id="PGSC0003DMT400092324">
    <property type="protein sequence ID" value="PGSC0003DMT400092324"/>
    <property type="gene ID" value="PGSC0003DMG400041895"/>
</dbReference>
<organism evidence="2 3">
    <name type="scientific">Solanum tuberosum</name>
    <name type="common">Potato</name>
    <dbReference type="NCBI Taxonomy" id="4113"/>
    <lineage>
        <taxon>Eukaryota</taxon>
        <taxon>Viridiplantae</taxon>
        <taxon>Streptophyta</taxon>
        <taxon>Embryophyta</taxon>
        <taxon>Tracheophyta</taxon>
        <taxon>Spermatophyta</taxon>
        <taxon>Magnoliopsida</taxon>
        <taxon>eudicotyledons</taxon>
        <taxon>Gunneridae</taxon>
        <taxon>Pentapetalae</taxon>
        <taxon>asterids</taxon>
        <taxon>lamiids</taxon>
        <taxon>Solanales</taxon>
        <taxon>Solanaceae</taxon>
        <taxon>Solanoideae</taxon>
        <taxon>Solaneae</taxon>
        <taxon>Solanum</taxon>
    </lineage>
</organism>
<evidence type="ECO:0000313" key="3">
    <source>
        <dbReference type="Proteomes" id="UP000011115"/>
    </source>
</evidence>
<reference evidence="2" key="2">
    <citation type="submission" date="2015-06" db="UniProtKB">
        <authorList>
            <consortium name="EnsemblPlants"/>
        </authorList>
    </citation>
    <scope>IDENTIFICATION</scope>
    <source>
        <strain evidence="2">DM1-3 516 R44</strain>
    </source>
</reference>
<accession>M1DPK5</accession>
<dbReference type="PaxDb" id="4113-PGSC0003DMT400092324"/>
<dbReference type="AlphaFoldDB" id="M1DPK5"/>